<gene>
    <name evidence="1" type="ORF">JFQ69_01910</name>
</gene>
<dbReference type="InterPro" id="IPR036937">
    <property type="entry name" value="Adhesion_dom_fimbrial_sf"/>
</dbReference>
<accession>A0ABS0VZF1</accession>
<organism evidence="1 2">
    <name type="scientific">Proteus penneri</name>
    <dbReference type="NCBI Taxonomy" id="102862"/>
    <lineage>
        <taxon>Bacteria</taxon>
        <taxon>Pseudomonadati</taxon>
        <taxon>Pseudomonadota</taxon>
        <taxon>Gammaproteobacteria</taxon>
        <taxon>Enterobacterales</taxon>
        <taxon>Morganellaceae</taxon>
        <taxon>Proteus</taxon>
    </lineage>
</organism>
<proteinExistence type="predicted"/>
<evidence type="ECO:0000313" key="2">
    <source>
        <dbReference type="Proteomes" id="UP000619976"/>
    </source>
</evidence>
<dbReference type="EMBL" id="JAEKCB010000001">
    <property type="protein sequence ID" value="MBJ2116429.1"/>
    <property type="molecule type" value="Genomic_DNA"/>
</dbReference>
<protein>
    <submittedName>
        <fullName evidence="1">Adhesin</fullName>
    </submittedName>
</protein>
<dbReference type="Gene3D" id="2.60.40.1090">
    <property type="entry name" value="Fimbrial-type adhesion domain"/>
    <property type="match status" value="1"/>
</dbReference>
<name>A0ABS0VZF1_9GAMM</name>
<sequence length="340" mass="37057">MINPNDGYKITIDHGTSFSSTPVMGSDGNNYYGVGEPVVIGAINSSSIKVNATGTVTCMGKKWGANPDSGQLHNATEFHRLFVYVPDSGVRIGGKKTYRINNNVVVTIESYYGMVDSWIKLVGGACGYLGSTGVPATNDINSFVIQFPFTMKFYIKDKIVDGQLVVAPSDLAGYVRVFQSGAEKEPPFSSWLIGETTAPIRLGLSQIKIPSSCQTISSTGQAGTVNLRHGQLNSLNYDSLVSETVTYTCSFTKETPIRFRLDYTTDSDPQKRLPMFNNQNKDNKIYSELKLVDSAGIDRGRDFKINIRDGETFTISSHIHGSNAIAGSYQGSAWLIATFE</sequence>
<keyword evidence="2" id="KW-1185">Reference proteome</keyword>
<comment type="caution">
    <text evidence="1">The sequence shown here is derived from an EMBL/GenBank/DDBJ whole genome shotgun (WGS) entry which is preliminary data.</text>
</comment>
<reference evidence="1 2" key="1">
    <citation type="submission" date="2020-12" db="EMBL/GenBank/DDBJ databases">
        <title>Enhanced detection system for hospital associated transmission using whole genome sequencing surveillance.</title>
        <authorList>
            <person name="Harrison L.H."/>
            <person name="Van Tyne D."/>
            <person name="Marsh J.W."/>
            <person name="Griffith M.P."/>
            <person name="Snyder D.J."/>
            <person name="Cooper V.S."/>
            <person name="Mustapha M."/>
        </authorList>
    </citation>
    <scope>NUCLEOTIDE SEQUENCE [LARGE SCALE GENOMIC DNA]</scope>
    <source>
        <strain evidence="1 2">PR00195</strain>
    </source>
</reference>
<dbReference type="Proteomes" id="UP000619976">
    <property type="component" value="Unassembled WGS sequence"/>
</dbReference>
<evidence type="ECO:0000313" key="1">
    <source>
        <dbReference type="EMBL" id="MBJ2116429.1"/>
    </source>
</evidence>